<gene>
    <name evidence="1" type="ORF">MAGMO_1838</name>
</gene>
<proteinExistence type="predicted"/>
<name>A0A1S7LIP6_MAGMO</name>
<dbReference type="InterPro" id="IPR023296">
    <property type="entry name" value="Glyco_hydro_beta-prop_sf"/>
</dbReference>
<organism evidence="1">
    <name type="scientific">Magnetococcus massalia (strain MO-1)</name>
    <dbReference type="NCBI Taxonomy" id="451514"/>
    <lineage>
        <taxon>Bacteria</taxon>
        <taxon>Pseudomonadati</taxon>
        <taxon>Pseudomonadota</taxon>
        <taxon>Magnetococcia</taxon>
        <taxon>Magnetococcales</taxon>
        <taxon>Magnetococcaceae</taxon>
        <taxon>Magnetococcus</taxon>
    </lineage>
</organism>
<dbReference type="Gene3D" id="2.115.10.20">
    <property type="entry name" value="Glycosyl hydrolase domain, family 43"/>
    <property type="match status" value="1"/>
</dbReference>
<dbReference type="SUPFAM" id="SSF75005">
    <property type="entry name" value="Arabinanase/levansucrase/invertase"/>
    <property type="match status" value="1"/>
</dbReference>
<sequence>MKEAVMDISASRAPFCLDPEVVGAFAVNTPLLIEHDDAVQMLFIAAIDGDEHERNYDLWIMPGKDARPRRVLHFEDCVHNPWVLKEDRFYRLYITVMENASDPAAYRSSIRTFTSTDLVNWRYEAEVITGSEAFPEVEGVSVIRDESGRYVGYFTVASAGDKEHPRFSENYTIFYAYSHDGIHFGEWHWPEGLEPVEGESDRGLYKPNIYRVGPSDYACFVSVVPWLHRFHQMVYRSRDLKRWEKLGPWLPPDPGSATHALKATLFRGHLTFALRDRRFRTWIRTVPIDLTALCPQWKRYHRPFQL</sequence>
<evidence type="ECO:0000313" key="1">
    <source>
        <dbReference type="EMBL" id="CRH06014.1"/>
    </source>
</evidence>
<evidence type="ECO:0008006" key="2">
    <source>
        <dbReference type="Google" id="ProtNLM"/>
    </source>
</evidence>
<accession>A0A1S7LIP6</accession>
<dbReference type="EMBL" id="LO017727">
    <property type="protein sequence ID" value="CRH06014.1"/>
    <property type="molecule type" value="Genomic_DNA"/>
</dbReference>
<dbReference type="AlphaFoldDB" id="A0A1S7LIP6"/>
<reference evidence="1" key="1">
    <citation type="submission" date="2015-04" db="EMBL/GenBank/DDBJ databases">
        <authorList>
            <person name="Syromyatnikov M.Y."/>
            <person name="Popov V.N."/>
        </authorList>
    </citation>
    <scope>NUCLEOTIDE SEQUENCE</scope>
    <source>
        <strain evidence="1">MO-1</strain>
    </source>
</reference>
<protein>
    <recommendedName>
        <fullName evidence="2">Glycosyl hydrolase family 32 N-terminal domain-containing protein</fullName>
    </recommendedName>
</protein>